<reference evidence="14" key="1">
    <citation type="submission" date="2016-10" db="EMBL/GenBank/DDBJ databases">
        <authorList>
            <person name="Varghese N."/>
            <person name="Submissions S."/>
        </authorList>
    </citation>
    <scope>NUCLEOTIDE SEQUENCE [LARGE SCALE GENOMIC DNA]</scope>
    <source>
        <strain evidence="14">KHC7</strain>
    </source>
</reference>
<evidence type="ECO:0000256" key="2">
    <source>
        <dbReference type="ARBA" id="ARBA00016337"/>
    </source>
</evidence>
<evidence type="ECO:0000256" key="7">
    <source>
        <dbReference type="ARBA" id="ARBA00022842"/>
    </source>
</evidence>
<dbReference type="Proteomes" id="UP000199355">
    <property type="component" value="Unassembled WGS sequence"/>
</dbReference>
<evidence type="ECO:0000256" key="3">
    <source>
        <dbReference type="ARBA" id="ARBA00022630"/>
    </source>
</evidence>
<evidence type="ECO:0000256" key="11">
    <source>
        <dbReference type="PIRNR" id="PIRNR006268"/>
    </source>
</evidence>
<comment type="catalytic activity">
    <reaction evidence="10 11">
        <text>L-threonyl-[protein] + FAD = FMN-L-threonyl-[protein] + AMP + H(+)</text>
        <dbReference type="Rhea" id="RHEA:36847"/>
        <dbReference type="Rhea" id="RHEA-COMP:11060"/>
        <dbReference type="Rhea" id="RHEA-COMP:11061"/>
        <dbReference type="ChEBI" id="CHEBI:15378"/>
        <dbReference type="ChEBI" id="CHEBI:30013"/>
        <dbReference type="ChEBI" id="CHEBI:57692"/>
        <dbReference type="ChEBI" id="CHEBI:74257"/>
        <dbReference type="ChEBI" id="CHEBI:456215"/>
        <dbReference type="EC" id="2.7.1.180"/>
    </reaction>
</comment>
<evidence type="ECO:0000256" key="1">
    <source>
        <dbReference type="ARBA" id="ARBA00011955"/>
    </source>
</evidence>
<dbReference type="PANTHER" id="PTHR30040:SF2">
    <property type="entry name" value="FAD:PROTEIN FMN TRANSFERASE"/>
    <property type="match status" value="1"/>
</dbReference>
<dbReference type="EC" id="2.7.1.180" evidence="1 11"/>
<dbReference type="GO" id="GO:0016740">
    <property type="term" value="F:transferase activity"/>
    <property type="evidence" value="ECO:0007669"/>
    <property type="project" value="UniProtKB-UniRule"/>
</dbReference>
<keyword evidence="7 11" id="KW-0460">Magnesium</keyword>
<dbReference type="GO" id="GO:0051536">
    <property type="term" value="F:iron-sulfur cluster binding"/>
    <property type="evidence" value="ECO:0007669"/>
    <property type="project" value="UniProtKB-KW"/>
</dbReference>
<evidence type="ECO:0000256" key="8">
    <source>
        <dbReference type="ARBA" id="ARBA00023014"/>
    </source>
</evidence>
<accession>A0A1G7HVW8</accession>
<evidence type="ECO:0000313" key="14">
    <source>
        <dbReference type="Proteomes" id="UP000199355"/>
    </source>
</evidence>
<dbReference type="GO" id="GO:0046872">
    <property type="term" value="F:metal ion binding"/>
    <property type="evidence" value="ECO:0007669"/>
    <property type="project" value="UniProtKB-UniRule"/>
</dbReference>
<evidence type="ECO:0000256" key="4">
    <source>
        <dbReference type="ARBA" id="ARBA00022679"/>
    </source>
</evidence>
<gene>
    <name evidence="13" type="ORF">SAMN05192586_10153</name>
</gene>
<keyword evidence="5 11" id="KW-0479">Metal-binding</keyword>
<feature type="binding site" evidence="12">
    <location>
        <position position="307"/>
    </location>
    <ligand>
        <name>Mg(2+)</name>
        <dbReference type="ChEBI" id="CHEBI:18420"/>
    </ligand>
</feature>
<keyword evidence="14" id="KW-1185">Reference proteome</keyword>
<keyword evidence="6 11" id="KW-0274">FAD</keyword>
<comment type="cofactor">
    <cofactor evidence="12">
        <name>Mg(2+)</name>
        <dbReference type="ChEBI" id="CHEBI:18420"/>
    </cofactor>
    <cofactor evidence="12">
        <name>Mn(2+)</name>
        <dbReference type="ChEBI" id="CHEBI:29035"/>
    </cofactor>
    <text evidence="12">Magnesium. Can also use manganese.</text>
</comment>
<keyword evidence="8" id="KW-0411">Iron-sulfur</keyword>
<dbReference type="EMBL" id="FNBX01000001">
    <property type="protein sequence ID" value="SDF04592.1"/>
    <property type="molecule type" value="Genomic_DNA"/>
</dbReference>
<feature type="binding site" evidence="12">
    <location>
        <position position="192"/>
    </location>
    <ligand>
        <name>Mg(2+)</name>
        <dbReference type="ChEBI" id="CHEBI:18420"/>
    </ligand>
</feature>
<dbReference type="InterPro" id="IPR003374">
    <property type="entry name" value="ApbE-like_sf"/>
</dbReference>
<evidence type="ECO:0000256" key="6">
    <source>
        <dbReference type="ARBA" id="ARBA00022827"/>
    </source>
</evidence>
<comment type="similarity">
    <text evidence="11">Belongs to the ApbE family.</text>
</comment>
<dbReference type="PROSITE" id="PS51318">
    <property type="entry name" value="TAT"/>
    <property type="match status" value="1"/>
</dbReference>
<keyword evidence="3 11" id="KW-0285">Flavoprotein</keyword>
<evidence type="ECO:0000256" key="10">
    <source>
        <dbReference type="ARBA" id="ARBA00048540"/>
    </source>
</evidence>
<evidence type="ECO:0000256" key="9">
    <source>
        <dbReference type="ARBA" id="ARBA00031306"/>
    </source>
</evidence>
<name>A0A1G7HVW8_9BACT</name>
<protein>
    <recommendedName>
        <fullName evidence="2 11">FAD:protein FMN transferase</fullName>
        <ecNumber evidence="1 11">2.7.1.180</ecNumber>
    </recommendedName>
    <alternativeName>
        <fullName evidence="9 11">Flavin transferase</fullName>
    </alternativeName>
</protein>
<feature type="binding site" evidence="12">
    <location>
        <position position="303"/>
    </location>
    <ligand>
        <name>Mg(2+)</name>
        <dbReference type="ChEBI" id="CHEBI:18420"/>
    </ligand>
</feature>
<dbReference type="AlphaFoldDB" id="A0A1G7HVW8"/>
<evidence type="ECO:0000313" key="13">
    <source>
        <dbReference type="EMBL" id="SDF04592.1"/>
    </source>
</evidence>
<dbReference type="PANTHER" id="PTHR30040">
    <property type="entry name" value="THIAMINE BIOSYNTHESIS LIPOPROTEIN APBE"/>
    <property type="match status" value="1"/>
</dbReference>
<dbReference type="OrthoDB" id="9778595at2"/>
<sequence>MPRCYSRRDMLRAALLGGGLLGAAPLLSLLTAAPVAARTPALATDAPLPESRSALFMGTLVTVSVARATMDQAAEATARAFALGRELEKIFTRFTADAPLGQVNAAGRLRDVPPRLTALLRVTADMHRLTDGAFDPTVLPLVTLLENSRENPAAFSAAAAREALALVGMERLRLDDGGLRLERQGMALTLDGIAKGHIADAMSRELSAAGCPDHCVNAGGDIVARGRNAAGRPWRIGVEDPRVRGRSLQVLELPQGGGVATSGVYEAFYDAAHARSHLINPATGQDAAQAGVTVAAPDGCTADALATAFSVLPPRQALALADSLPGCACCLVRRDGLIQTSRGWSGTRV</sequence>
<evidence type="ECO:0000256" key="5">
    <source>
        <dbReference type="ARBA" id="ARBA00022723"/>
    </source>
</evidence>
<dbReference type="SUPFAM" id="SSF143631">
    <property type="entry name" value="ApbE-like"/>
    <property type="match status" value="1"/>
</dbReference>
<evidence type="ECO:0000256" key="12">
    <source>
        <dbReference type="PIRSR" id="PIRSR006268-2"/>
    </source>
</evidence>
<dbReference type="InterPro" id="IPR024932">
    <property type="entry name" value="ApbE"/>
</dbReference>
<dbReference type="Pfam" id="PF02424">
    <property type="entry name" value="ApbE"/>
    <property type="match status" value="1"/>
</dbReference>
<dbReference type="STRING" id="571438.SAMN05192586_10153"/>
<keyword evidence="4 11" id="KW-0808">Transferase</keyword>
<keyword evidence="8" id="KW-0408">Iron</keyword>
<organism evidence="13 14">
    <name type="scientific">Desulfovibrio legallii</name>
    <dbReference type="NCBI Taxonomy" id="571438"/>
    <lineage>
        <taxon>Bacteria</taxon>
        <taxon>Pseudomonadati</taxon>
        <taxon>Thermodesulfobacteriota</taxon>
        <taxon>Desulfovibrionia</taxon>
        <taxon>Desulfovibrionales</taxon>
        <taxon>Desulfovibrionaceae</taxon>
        <taxon>Desulfovibrio</taxon>
    </lineage>
</organism>
<keyword evidence="13" id="KW-0449">Lipoprotein</keyword>
<dbReference type="InterPro" id="IPR006311">
    <property type="entry name" value="TAT_signal"/>
</dbReference>
<dbReference type="PIRSF" id="PIRSF006268">
    <property type="entry name" value="ApbE"/>
    <property type="match status" value="1"/>
</dbReference>
<dbReference type="RefSeq" id="WP_092152335.1">
    <property type="nucleotide sequence ID" value="NZ_FNBX01000001.1"/>
</dbReference>
<dbReference type="Gene3D" id="3.10.520.10">
    <property type="entry name" value="ApbE-like domains"/>
    <property type="match status" value="1"/>
</dbReference>
<proteinExistence type="inferred from homology"/>